<evidence type="ECO:0000259" key="2">
    <source>
        <dbReference type="Pfam" id="PF20410"/>
    </source>
</evidence>
<organism evidence="3">
    <name type="scientific">Xanthomonas arboricola pv. corylina</name>
    <dbReference type="NCBI Taxonomy" id="487821"/>
    <lineage>
        <taxon>Bacteria</taxon>
        <taxon>Pseudomonadati</taxon>
        <taxon>Pseudomonadota</taxon>
        <taxon>Gammaproteobacteria</taxon>
        <taxon>Lysobacterales</taxon>
        <taxon>Lysobacteraceae</taxon>
        <taxon>Xanthomonas</taxon>
    </lineage>
</organism>
<dbReference type="EMBL" id="HG992341">
    <property type="protein sequence ID" value="CAE6852718.1"/>
    <property type="molecule type" value="Genomic_DNA"/>
</dbReference>
<keyword evidence="5" id="KW-1185">Reference proteome</keyword>
<sequence length="603" mass="65190">MTSANSQLQSILAQFAGRPDVTPDQEAQLRATIAADPGLAQKLNQEAASGHLKGFEPGVGGSEPLTGSYDKASGIVTLPAFEPGSAPTESLRGSLRLQEMSMRFANSSYVDANQQSHLVTQDMVTNLQATINSSPTLANEMKRAVTTSIDSKDPKSPMLLENFSPLSGTVAGGTFNPTTKTMSIPPGTVGQTQSQFSKFYATDLTFVLGHETQHAFNQMSMTSSYKQFDAAVTAIAKDNNPINDYTLPVETLIKSAREDEAKAQIAGWNALIDRARQTNPAVDLNAMSKIGTSRVEDFVEVNSANRTQTQARPGITFNPDGSLPMTPQNISAQAAYYFDKPPRGTPGLSGTQTTGIGFHGDSDYPNYYGAGAVSRAIAFDRAYAHPVGGVAPQMQLDMQRLRFKEELLEHNGITLPTGTTATPQIYWDTSSNPPTRGLLQHTKGSHQHISPAPDIDPQQPALNVPGKPVQPDNELLEKIRSGVRGLDQQAGKSWDENSDRLSASLMLMAAEKGFTAKDVLKFAFNSPTDKMAGGEVLHMWREGHQSPDPAARRAHMTTQEALSIPADQRMAQVELVQLAKAEEITRNHQQDIAQGQQAQVRMM</sequence>
<evidence type="ECO:0000256" key="1">
    <source>
        <dbReference type="SAM" id="MobiDB-lite"/>
    </source>
</evidence>
<gene>
    <name evidence="3" type="ORF">CFBP1159_41580</name>
    <name evidence="4" type="ORF">XAC301_43680</name>
</gene>
<dbReference type="InterPro" id="IPR046519">
    <property type="entry name" value="X-Tfes_XVIPCD"/>
</dbReference>
<dbReference type="RefSeq" id="WP_104544540.1">
    <property type="nucleotide sequence ID" value="NZ_CP076534.1"/>
</dbReference>
<evidence type="ECO:0000313" key="4">
    <source>
        <dbReference type="EMBL" id="CAE6859794.1"/>
    </source>
</evidence>
<protein>
    <recommendedName>
        <fullName evidence="2">X-Tfes XVIPCD domain-containing protein</fullName>
    </recommendedName>
</protein>
<feature type="domain" description="X-Tfes XVIPCD" evidence="2">
    <location>
        <begin position="470"/>
        <end position="574"/>
    </location>
</feature>
<dbReference type="EMBL" id="HG992338">
    <property type="protein sequence ID" value="CAE6859794.1"/>
    <property type="molecule type" value="Genomic_DNA"/>
</dbReference>
<evidence type="ECO:0000313" key="3">
    <source>
        <dbReference type="EMBL" id="CAE6852704.1"/>
    </source>
</evidence>
<proteinExistence type="predicted"/>
<name>A0A2S7CMT2_9XANT</name>
<feature type="region of interest" description="Disordered" evidence="1">
    <location>
        <begin position="441"/>
        <end position="463"/>
    </location>
</feature>
<reference evidence="3 5" key="1">
    <citation type="submission" date="2021-02" db="EMBL/GenBank/DDBJ databases">
        <authorList>
            <person name="Pothier F. J."/>
        </authorList>
    </citation>
    <scope>NUCLEOTIDE SEQUENCE</scope>
    <source>
        <strain evidence="4 5">301</strain>
        <strain evidence="3">CFBP 1159</strain>
    </source>
</reference>
<dbReference type="EMBL" id="HG992341">
    <property type="protein sequence ID" value="CAE6852704.1"/>
    <property type="molecule type" value="Genomic_DNA"/>
</dbReference>
<accession>A0A2S7CMT2</accession>
<dbReference type="Proteomes" id="UP000835287">
    <property type="component" value="Chromosome"/>
</dbReference>
<dbReference type="Proteomes" id="UP000835243">
    <property type="component" value="Chromosome"/>
</dbReference>
<evidence type="ECO:0000313" key="5">
    <source>
        <dbReference type="Proteomes" id="UP000835287"/>
    </source>
</evidence>
<dbReference type="AlphaFoldDB" id="A0A2S7CMT2"/>
<dbReference type="Pfam" id="PF20410">
    <property type="entry name" value="X-Tfes_XVIPCD"/>
    <property type="match status" value="1"/>
</dbReference>
<dbReference type="EMBL" id="HG992338">
    <property type="protein sequence ID" value="CAE6859819.1"/>
    <property type="molecule type" value="Genomic_DNA"/>
</dbReference>